<reference evidence="1 2" key="1">
    <citation type="submission" date="2024-03" db="EMBL/GenBank/DDBJ databases">
        <title>Genome-scale model development and genomic sequencing of the oleaginous clade Lipomyces.</title>
        <authorList>
            <consortium name="Lawrence Berkeley National Laboratory"/>
            <person name="Czajka J.J."/>
            <person name="Han Y."/>
            <person name="Kim J."/>
            <person name="Mondo S.J."/>
            <person name="Hofstad B.A."/>
            <person name="Robles A."/>
            <person name="Haridas S."/>
            <person name="Riley R."/>
            <person name="LaButti K."/>
            <person name="Pangilinan J."/>
            <person name="Andreopoulos W."/>
            <person name="Lipzen A."/>
            <person name="Yan J."/>
            <person name="Wang M."/>
            <person name="Ng V."/>
            <person name="Grigoriev I.V."/>
            <person name="Spatafora J.W."/>
            <person name="Magnuson J.K."/>
            <person name="Baker S.E."/>
            <person name="Pomraning K.R."/>
        </authorList>
    </citation>
    <scope>NUCLEOTIDE SEQUENCE [LARGE SCALE GENOMIC DNA]</scope>
    <source>
        <strain evidence="1 2">Phaff 52-87</strain>
    </source>
</reference>
<sequence length="109" mass="11774">MVSVIVSRVGSGPHAVGTKSGGKRYPFPKHVWAPTGGWWPNPKNWKKNFIGVGASVAVGAIFLRFFGPQIVTPTLPLEVREQMVDSFNKSAREGRIRAGNVQADADKSA</sequence>
<organism evidence="1 2">
    <name type="scientific">Myxozyma melibiosi</name>
    <dbReference type="NCBI Taxonomy" id="54550"/>
    <lineage>
        <taxon>Eukaryota</taxon>
        <taxon>Fungi</taxon>
        <taxon>Dikarya</taxon>
        <taxon>Ascomycota</taxon>
        <taxon>Saccharomycotina</taxon>
        <taxon>Lipomycetes</taxon>
        <taxon>Lipomycetales</taxon>
        <taxon>Lipomycetaceae</taxon>
        <taxon>Myxozyma</taxon>
    </lineage>
</organism>
<keyword evidence="2" id="KW-1185">Reference proteome</keyword>
<accession>A0ABR1FE42</accession>
<proteinExistence type="predicted"/>
<comment type="caution">
    <text evidence="1">The sequence shown here is derived from an EMBL/GenBank/DDBJ whole genome shotgun (WGS) entry which is preliminary data.</text>
</comment>
<dbReference type="Proteomes" id="UP001498771">
    <property type="component" value="Unassembled WGS sequence"/>
</dbReference>
<evidence type="ECO:0000313" key="2">
    <source>
        <dbReference type="Proteomes" id="UP001498771"/>
    </source>
</evidence>
<dbReference type="EMBL" id="JBBJBU010000001">
    <property type="protein sequence ID" value="KAK7208017.1"/>
    <property type="molecule type" value="Genomic_DNA"/>
</dbReference>
<dbReference type="GeneID" id="90039452"/>
<evidence type="ECO:0000313" key="1">
    <source>
        <dbReference type="EMBL" id="KAK7208017.1"/>
    </source>
</evidence>
<dbReference type="RefSeq" id="XP_064771050.1">
    <property type="nucleotide sequence ID" value="XM_064913940.1"/>
</dbReference>
<gene>
    <name evidence="1" type="ORF">BZA70DRAFT_287345</name>
</gene>
<name>A0ABR1FE42_9ASCO</name>
<protein>
    <submittedName>
        <fullName evidence="1">Uncharacterized protein</fullName>
    </submittedName>
</protein>